<keyword evidence="3" id="KW-1185">Reference proteome</keyword>
<name>A0ABP7MBX8_9GAMM</name>
<evidence type="ECO:0000313" key="2">
    <source>
        <dbReference type="EMBL" id="GAA3917171.1"/>
    </source>
</evidence>
<evidence type="ECO:0000313" key="3">
    <source>
        <dbReference type="Proteomes" id="UP001501727"/>
    </source>
</evidence>
<reference evidence="3" key="1">
    <citation type="journal article" date="2019" name="Int. J. Syst. Evol. Microbiol.">
        <title>The Global Catalogue of Microorganisms (GCM) 10K type strain sequencing project: providing services to taxonomists for standard genome sequencing and annotation.</title>
        <authorList>
            <consortium name="The Broad Institute Genomics Platform"/>
            <consortium name="The Broad Institute Genome Sequencing Center for Infectious Disease"/>
            <person name="Wu L."/>
            <person name="Ma J."/>
        </authorList>
    </citation>
    <scope>NUCLEOTIDE SEQUENCE [LARGE SCALE GENOMIC DNA]</scope>
    <source>
        <strain evidence="3">JCM 16916</strain>
    </source>
</reference>
<dbReference type="EMBL" id="BAAAZU010000003">
    <property type="protein sequence ID" value="GAA3917171.1"/>
    <property type="molecule type" value="Genomic_DNA"/>
</dbReference>
<feature type="region of interest" description="Disordered" evidence="1">
    <location>
        <begin position="1"/>
        <end position="46"/>
    </location>
</feature>
<dbReference type="RefSeq" id="WP_344758653.1">
    <property type="nucleotide sequence ID" value="NZ_BAAAZU010000003.1"/>
</dbReference>
<sequence>MDTSFALPDRLPDATVAPERVALPLPDGTPRKSPDSAPTPLHPFGA</sequence>
<protein>
    <submittedName>
        <fullName evidence="2">Uncharacterized protein</fullName>
    </submittedName>
</protein>
<comment type="caution">
    <text evidence="2">The sequence shown here is derived from an EMBL/GenBank/DDBJ whole genome shotgun (WGS) entry which is preliminary data.</text>
</comment>
<evidence type="ECO:0000256" key="1">
    <source>
        <dbReference type="SAM" id="MobiDB-lite"/>
    </source>
</evidence>
<proteinExistence type="predicted"/>
<gene>
    <name evidence="2" type="ORF">GCM10022229_08190</name>
</gene>
<dbReference type="Proteomes" id="UP001501727">
    <property type="component" value="Unassembled WGS sequence"/>
</dbReference>
<organism evidence="2 3">
    <name type="scientific">Luteimonas lutimaris</name>
    <dbReference type="NCBI Taxonomy" id="698645"/>
    <lineage>
        <taxon>Bacteria</taxon>
        <taxon>Pseudomonadati</taxon>
        <taxon>Pseudomonadota</taxon>
        <taxon>Gammaproteobacteria</taxon>
        <taxon>Lysobacterales</taxon>
        <taxon>Lysobacteraceae</taxon>
        <taxon>Luteimonas</taxon>
    </lineage>
</organism>
<accession>A0ABP7MBX8</accession>